<gene>
    <name evidence="1" type="ORF">M9H77_17292</name>
</gene>
<evidence type="ECO:0000313" key="1">
    <source>
        <dbReference type="EMBL" id="KAI5667439.1"/>
    </source>
</evidence>
<reference evidence="2" key="1">
    <citation type="journal article" date="2023" name="Nat. Plants">
        <title>Single-cell RNA sequencing provides a high-resolution roadmap for understanding the multicellular compartmentation of specialized metabolism.</title>
        <authorList>
            <person name="Sun S."/>
            <person name="Shen X."/>
            <person name="Li Y."/>
            <person name="Li Y."/>
            <person name="Wang S."/>
            <person name="Li R."/>
            <person name="Zhang H."/>
            <person name="Shen G."/>
            <person name="Guo B."/>
            <person name="Wei J."/>
            <person name="Xu J."/>
            <person name="St-Pierre B."/>
            <person name="Chen S."/>
            <person name="Sun C."/>
        </authorList>
    </citation>
    <scope>NUCLEOTIDE SEQUENCE [LARGE SCALE GENOMIC DNA]</scope>
</reference>
<comment type="caution">
    <text evidence="1">The sequence shown here is derived from an EMBL/GenBank/DDBJ whole genome shotgun (WGS) entry which is preliminary data.</text>
</comment>
<keyword evidence="2" id="KW-1185">Reference proteome</keyword>
<accession>A0ACC0B470</accession>
<proteinExistence type="predicted"/>
<evidence type="ECO:0000313" key="2">
    <source>
        <dbReference type="Proteomes" id="UP001060085"/>
    </source>
</evidence>
<dbReference type="EMBL" id="CM044704">
    <property type="protein sequence ID" value="KAI5667439.1"/>
    <property type="molecule type" value="Genomic_DNA"/>
</dbReference>
<dbReference type="Proteomes" id="UP001060085">
    <property type="component" value="Linkage Group LG04"/>
</dbReference>
<organism evidence="1 2">
    <name type="scientific">Catharanthus roseus</name>
    <name type="common">Madagascar periwinkle</name>
    <name type="synonym">Vinca rosea</name>
    <dbReference type="NCBI Taxonomy" id="4058"/>
    <lineage>
        <taxon>Eukaryota</taxon>
        <taxon>Viridiplantae</taxon>
        <taxon>Streptophyta</taxon>
        <taxon>Embryophyta</taxon>
        <taxon>Tracheophyta</taxon>
        <taxon>Spermatophyta</taxon>
        <taxon>Magnoliopsida</taxon>
        <taxon>eudicotyledons</taxon>
        <taxon>Gunneridae</taxon>
        <taxon>Pentapetalae</taxon>
        <taxon>asterids</taxon>
        <taxon>lamiids</taxon>
        <taxon>Gentianales</taxon>
        <taxon>Apocynaceae</taxon>
        <taxon>Rauvolfioideae</taxon>
        <taxon>Vinceae</taxon>
        <taxon>Catharanthinae</taxon>
        <taxon>Catharanthus</taxon>
    </lineage>
</organism>
<sequence length="222" mass="24388">MAREQPTKPRRSLVLGYYDHNLFSLVRTRYSSTESSSTTTSSAMQATSEIKLVNSLYFLENTLSLHVVENLGTNVLFVDAHPVHHFIDELSPVAVLSPLLVGSSINLSMEDIDEGIEEGSEGEHNTEGKGSSGSDLEVIEITPSTGLTYRSSLCKGACFYSSANIAHYISYPYYSDIKGTGLEEEADFDEVTKVLTRNTGIVWPETNRLNSKPDENAIQSPV</sequence>
<name>A0ACC0B470_CATRO</name>
<protein>
    <submittedName>
        <fullName evidence="1">Uncharacterized protein</fullName>
    </submittedName>
</protein>